<feature type="transmembrane region" description="Helical" evidence="2">
    <location>
        <begin position="370"/>
        <end position="398"/>
    </location>
</feature>
<name>A0ABW2YAR7_9GAMM</name>
<sequence>MRIESLAVELRPRSGWEAMELGAALVRRHAAAIWVPWLIVTGLVFALLNLAAWAIDQLWLALLAMWWLRPVFDRIPLYVLSRAVFGSVPTVADTLRAQLHWGWRPMLGHLTWRRFSPLRTAMLPVDLLEGAAPALMRERRRVIGAGNGGHAAMLTLMCLHFILALQISAVLIPLMFVPNELLSETARDAWATITETPPAWALIALNGVDWLAVALIEPFYIGAGFGLYLNRRTQLEAWDLEIAFRRMRRRLAAAAGTSLVALACLLPLAMSPMPATAQDAQAPASAASGGTPPDKTAETTDDVPADDEAEADDRSLDDIFGDQRVPHDAFGRSVKQAYKDPDLRPTRTVSLWKPKKKKEENKAPFDMPSLAWLGAIFGFIAEYGLWLLLAVLVGLLIATAKRWLPWLQLATRPPQAQPDPVEVRSVDEHEPLPPDIATVARRLWAQGQPRRALALLYRASVEAMAARIDAHLPPGATEAECLRASRRMPEVEDREAFQRVVRVWQYAAYGHSLPEASDFETLLDLLARRFRWTS</sequence>
<feature type="transmembrane region" description="Helical" evidence="2">
    <location>
        <begin position="151"/>
        <end position="176"/>
    </location>
</feature>
<dbReference type="Pfam" id="PF13559">
    <property type="entry name" value="DUF4129"/>
    <property type="match status" value="1"/>
</dbReference>
<organism evidence="4 5">
    <name type="scientific">Lysobacter brunescens</name>
    <dbReference type="NCBI Taxonomy" id="262323"/>
    <lineage>
        <taxon>Bacteria</taxon>
        <taxon>Pseudomonadati</taxon>
        <taxon>Pseudomonadota</taxon>
        <taxon>Gammaproteobacteria</taxon>
        <taxon>Lysobacterales</taxon>
        <taxon>Lysobacteraceae</taxon>
        <taxon>Lysobacter</taxon>
    </lineage>
</organism>
<dbReference type="RefSeq" id="WP_386822604.1">
    <property type="nucleotide sequence ID" value="NZ_JBHTIF010000001.1"/>
</dbReference>
<proteinExistence type="predicted"/>
<feature type="compositionally biased region" description="Low complexity" evidence="1">
    <location>
        <begin position="277"/>
        <end position="294"/>
    </location>
</feature>
<feature type="transmembrane region" description="Helical" evidence="2">
    <location>
        <begin position="210"/>
        <end position="230"/>
    </location>
</feature>
<feature type="transmembrane region" description="Helical" evidence="2">
    <location>
        <begin position="34"/>
        <end position="55"/>
    </location>
</feature>
<accession>A0ABW2YAR7</accession>
<keyword evidence="2" id="KW-0472">Membrane</keyword>
<keyword evidence="2" id="KW-1133">Transmembrane helix</keyword>
<dbReference type="EMBL" id="JBHTIF010000001">
    <property type="protein sequence ID" value="MFD0724978.1"/>
    <property type="molecule type" value="Genomic_DNA"/>
</dbReference>
<protein>
    <submittedName>
        <fullName evidence="4">DUF4129 domain-containing protein</fullName>
    </submittedName>
</protein>
<dbReference type="InterPro" id="IPR025403">
    <property type="entry name" value="TgpA-like_C"/>
</dbReference>
<feature type="compositionally biased region" description="Acidic residues" evidence="1">
    <location>
        <begin position="299"/>
        <end position="311"/>
    </location>
</feature>
<dbReference type="Proteomes" id="UP001597110">
    <property type="component" value="Unassembled WGS sequence"/>
</dbReference>
<evidence type="ECO:0000256" key="2">
    <source>
        <dbReference type="SAM" id="Phobius"/>
    </source>
</evidence>
<keyword evidence="2" id="KW-0812">Transmembrane</keyword>
<feature type="region of interest" description="Disordered" evidence="1">
    <location>
        <begin position="277"/>
        <end position="321"/>
    </location>
</feature>
<gene>
    <name evidence="4" type="ORF">ACFQ0E_05115</name>
</gene>
<evidence type="ECO:0000256" key="1">
    <source>
        <dbReference type="SAM" id="MobiDB-lite"/>
    </source>
</evidence>
<evidence type="ECO:0000259" key="3">
    <source>
        <dbReference type="Pfam" id="PF13559"/>
    </source>
</evidence>
<evidence type="ECO:0000313" key="5">
    <source>
        <dbReference type="Proteomes" id="UP001597110"/>
    </source>
</evidence>
<feature type="transmembrane region" description="Helical" evidence="2">
    <location>
        <begin position="251"/>
        <end position="270"/>
    </location>
</feature>
<reference evidence="5" key="1">
    <citation type="journal article" date="2019" name="Int. J. Syst. Evol. Microbiol.">
        <title>The Global Catalogue of Microorganisms (GCM) 10K type strain sequencing project: providing services to taxonomists for standard genome sequencing and annotation.</title>
        <authorList>
            <consortium name="The Broad Institute Genomics Platform"/>
            <consortium name="The Broad Institute Genome Sequencing Center for Infectious Disease"/>
            <person name="Wu L."/>
            <person name="Ma J."/>
        </authorList>
    </citation>
    <scope>NUCLEOTIDE SEQUENCE [LARGE SCALE GENOMIC DNA]</scope>
    <source>
        <strain evidence="5">CCUG 55585</strain>
    </source>
</reference>
<evidence type="ECO:0000313" key="4">
    <source>
        <dbReference type="EMBL" id="MFD0724978.1"/>
    </source>
</evidence>
<comment type="caution">
    <text evidence="4">The sequence shown here is derived from an EMBL/GenBank/DDBJ whole genome shotgun (WGS) entry which is preliminary data.</text>
</comment>
<keyword evidence="5" id="KW-1185">Reference proteome</keyword>
<feature type="domain" description="Protein-glutamine gamma-glutamyltransferase-like C-terminal" evidence="3">
    <location>
        <begin position="456"/>
        <end position="526"/>
    </location>
</feature>